<evidence type="ECO:0000313" key="4">
    <source>
        <dbReference type="Proteomes" id="UP000290365"/>
    </source>
</evidence>
<organism evidence="3 4">
    <name type="scientific">Ktedonosporobacter rubrisoli</name>
    <dbReference type="NCBI Taxonomy" id="2509675"/>
    <lineage>
        <taxon>Bacteria</taxon>
        <taxon>Bacillati</taxon>
        <taxon>Chloroflexota</taxon>
        <taxon>Ktedonobacteria</taxon>
        <taxon>Ktedonobacterales</taxon>
        <taxon>Ktedonosporobacteraceae</taxon>
        <taxon>Ktedonosporobacter</taxon>
    </lineage>
</organism>
<keyword evidence="1" id="KW-0812">Transmembrane</keyword>
<dbReference type="Proteomes" id="UP000290365">
    <property type="component" value="Chromosome"/>
</dbReference>
<dbReference type="Pfam" id="PF13490">
    <property type="entry name" value="zf-HC2"/>
    <property type="match status" value="1"/>
</dbReference>
<feature type="transmembrane region" description="Helical" evidence="1">
    <location>
        <begin position="157"/>
        <end position="176"/>
    </location>
</feature>
<name>A0A4P6JV01_KTERU</name>
<proteinExistence type="predicted"/>
<keyword evidence="1" id="KW-1133">Transmembrane helix</keyword>
<accession>A0A4P6JV01</accession>
<gene>
    <name evidence="3" type="ORF">EPA93_27265</name>
</gene>
<evidence type="ECO:0000259" key="2">
    <source>
        <dbReference type="Pfam" id="PF13490"/>
    </source>
</evidence>
<evidence type="ECO:0000313" key="3">
    <source>
        <dbReference type="EMBL" id="QBD79479.1"/>
    </source>
</evidence>
<dbReference type="Gene3D" id="1.10.10.1320">
    <property type="entry name" value="Anti-sigma factor, zinc-finger domain"/>
    <property type="match status" value="1"/>
</dbReference>
<sequence>MENEGLAMRCSKVSKQLQLYLDRQLSLDELRALEAHLAICPRCQQDLLLLEEVIQGLRTSELVAEPPDLTRNIMRRIALSTQQAVEPAEEPDYALLRPSLVEILAVVLLATTATVGIFLSLPSLRSAILTGNGHGILAILLFNAYTLLANVNSNTLMLVFWVIGTVLGVWITLILAGEEVRSQWFKAMLDRLPVW</sequence>
<dbReference type="InterPro" id="IPR041916">
    <property type="entry name" value="Anti_sigma_zinc_sf"/>
</dbReference>
<keyword evidence="1" id="KW-0472">Membrane</keyword>
<dbReference type="EMBL" id="CP035758">
    <property type="protein sequence ID" value="QBD79479.1"/>
    <property type="molecule type" value="Genomic_DNA"/>
</dbReference>
<dbReference type="AlphaFoldDB" id="A0A4P6JV01"/>
<protein>
    <recommendedName>
        <fullName evidence="2">Putative zinc-finger domain-containing protein</fullName>
    </recommendedName>
</protein>
<evidence type="ECO:0000256" key="1">
    <source>
        <dbReference type="SAM" id="Phobius"/>
    </source>
</evidence>
<feature type="transmembrane region" description="Helical" evidence="1">
    <location>
        <begin position="133"/>
        <end position="151"/>
    </location>
</feature>
<feature type="transmembrane region" description="Helical" evidence="1">
    <location>
        <begin position="100"/>
        <end position="121"/>
    </location>
</feature>
<dbReference type="KEGG" id="kbs:EPA93_27265"/>
<dbReference type="InterPro" id="IPR027383">
    <property type="entry name" value="Znf_put"/>
</dbReference>
<keyword evidence="4" id="KW-1185">Reference proteome</keyword>
<feature type="domain" description="Putative zinc-finger" evidence="2">
    <location>
        <begin position="10"/>
        <end position="44"/>
    </location>
</feature>
<reference evidence="3 4" key="1">
    <citation type="submission" date="2019-01" db="EMBL/GenBank/DDBJ databases">
        <title>Ktedonosporobacter rubrisoli SCAWS-G2.</title>
        <authorList>
            <person name="Huang Y."/>
            <person name="Yan B."/>
        </authorList>
    </citation>
    <scope>NUCLEOTIDE SEQUENCE [LARGE SCALE GENOMIC DNA]</scope>
    <source>
        <strain evidence="3 4">SCAWS-G2</strain>
    </source>
</reference>
<dbReference type="OrthoDB" id="9782842at2"/>